<dbReference type="Proteomes" id="UP000708208">
    <property type="component" value="Unassembled WGS sequence"/>
</dbReference>
<accession>A0A8J2K893</accession>
<organism evidence="2 3">
    <name type="scientific">Allacma fusca</name>
    <dbReference type="NCBI Taxonomy" id="39272"/>
    <lineage>
        <taxon>Eukaryota</taxon>
        <taxon>Metazoa</taxon>
        <taxon>Ecdysozoa</taxon>
        <taxon>Arthropoda</taxon>
        <taxon>Hexapoda</taxon>
        <taxon>Collembola</taxon>
        <taxon>Symphypleona</taxon>
        <taxon>Sminthuridae</taxon>
        <taxon>Allacma</taxon>
    </lineage>
</organism>
<proteinExistence type="predicted"/>
<keyword evidence="3" id="KW-1185">Reference proteome</keyword>
<evidence type="ECO:0000313" key="3">
    <source>
        <dbReference type="Proteomes" id="UP000708208"/>
    </source>
</evidence>
<name>A0A8J2K893_9HEXA</name>
<evidence type="ECO:0000256" key="1">
    <source>
        <dbReference type="SAM" id="SignalP"/>
    </source>
</evidence>
<feature type="signal peptide" evidence="1">
    <location>
        <begin position="1"/>
        <end position="20"/>
    </location>
</feature>
<feature type="chain" id="PRO_5035167807" evidence="1">
    <location>
        <begin position="21"/>
        <end position="158"/>
    </location>
</feature>
<reference evidence="2" key="1">
    <citation type="submission" date="2021-06" db="EMBL/GenBank/DDBJ databases">
        <authorList>
            <person name="Hodson N. C."/>
            <person name="Mongue J. A."/>
            <person name="Jaron S. K."/>
        </authorList>
    </citation>
    <scope>NUCLEOTIDE SEQUENCE</scope>
</reference>
<sequence length="158" mass="17649">MKCLLWFVFGLNFFLSSGNAINLKFGDPCSISDEINGCDLQAGLSCNSNTDKCECEFTWQVFDMERGICLSPLDQTCNNEIFRCIENAECKEDEQLLPICVCQDGTVPVESSRYCPWGMIVAGHSETGTFRICCSTNNVRNPAYVPEQCDLSQTICLH</sequence>
<protein>
    <submittedName>
        <fullName evidence="2">Uncharacterized protein</fullName>
    </submittedName>
</protein>
<keyword evidence="1" id="KW-0732">Signal</keyword>
<dbReference type="EMBL" id="CAJVCH010213266">
    <property type="protein sequence ID" value="CAG7731458.1"/>
    <property type="molecule type" value="Genomic_DNA"/>
</dbReference>
<gene>
    <name evidence="2" type="ORF">AFUS01_LOCUS20045</name>
</gene>
<dbReference type="AlphaFoldDB" id="A0A8J2K893"/>
<evidence type="ECO:0000313" key="2">
    <source>
        <dbReference type="EMBL" id="CAG7731458.1"/>
    </source>
</evidence>
<comment type="caution">
    <text evidence="2">The sequence shown here is derived from an EMBL/GenBank/DDBJ whole genome shotgun (WGS) entry which is preliminary data.</text>
</comment>